<dbReference type="Proteomes" id="UP001500325">
    <property type="component" value="Unassembled WGS sequence"/>
</dbReference>
<keyword evidence="4" id="KW-1185">Reference proteome</keyword>
<gene>
    <name evidence="3" type="ORF">GCM10023215_52560</name>
</gene>
<dbReference type="Pfam" id="PF18755">
    <property type="entry name" value="RAMA"/>
    <property type="match status" value="1"/>
</dbReference>
<dbReference type="EMBL" id="BAABIC010000022">
    <property type="protein sequence ID" value="GAA4705975.1"/>
    <property type="molecule type" value="Genomic_DNA"/>
</dbReference>
<evidence type="ECO:0000313" key="4">
    <source>
        <dbReference type="Proteomes" id="UP001500325"/>
    </source>
</evidence>
<organism evidence="3 4">
    <name type="scientific">Pseudonocardia yuanmonensis</name>
    <dbReference type="NCBI Taxonomy" id="1095914"/>
    <lineage>
        <taxon>Bacteria</taxon>
        <taxon>Bacillati</taxon>
        <taxon>Actinomycetota</taxon>
        <taxon>Actinomycetes</taxon>
        <taxon>Pseudonocardiales</taxon>
        <taxon>Pseudonocardiaceae</taxon>
        <taxon>Pseudonocardia</taxon>
    </lineage>
</organism>
<dbReference type="InterPro" id="IPR040843">
    <property type="entry name" value="RAMA"/>
</dbReference>
<evidence type="ECO:0000313" key="3">
    <source>
        <dbReference type="EMBL" id="GAA4705975.1"/>
    </source>
</evidence>
<evidence type="ECO:0000256" key="1">
    <source>
        <dbReference type="SAM" id="MobiDB-lite"/>
    </source>
</evidence>
<dbReference type="Gene3D" id="3.90.1570.30">
    <property type="match status" value="1"/>
</dbReference>
<proteinExistence type="predicted"/>
<protein>
    <recommendedName>
        <fullName evidence="2">RAMA domain-containing protein</fullName>
    </recommendedName>
</protein>
<name>A0ABP8XFR0_9PSEU</name>
<feature type="domain" description="RAMA" evidence="2">
    <location>
        <begin position="276"/>
        <end position="383"/>
    </location>
</feature>
<feature type="compositionally biased region" description="Polar residues" evidence="1">
    <location>
        <begin position="244"/>
        <end position="263"/>
    </location>
</feature>
<accession>A0ABP8XFR0</accession>
<feature type="region of interest" description="Disordered" evidence="1">
    <location>
        <begin position="231"/>
        <end position="286"/>
    </location>
</feature>
<sequence length="394" mass="43654">MDELREAIKACAERLDRHRRPNQKIGEQNTKIMLIEPLLQALGWDLYDPEEVNREYRRRGADNPVDYALLLLRTPRLFVEAKGIGENIDDPRWANQTISYAAVAGVEWVALTDGAQWRIYNAHAPVPAEEKLFRSVDIVQDPDGAVEILDLLSKENMRENRIQELWQGYFVDRQIHSVLIELFTGTEPPADLVNLVAKRTERLSKDEVRASLIRARATFDFPLPALGSTVPGSPAVRARGEQPNVESATEPSASALVVTQTPAHVTDPAPPAPQTGPQKPRRSQVNAAERALKLPDLLRLGRIRPGPLTARYDGRTWQAQLADDGAITFNGALCPSLSKAGEAVKIASRGPDIPQSIAATDGWDFWSTKDATTGETVKLKEARRRAAHNVDPSR</sequence>
<evidence type="ECO:0000259" key="2">
    <source>
        <dbReference type="Pfam" id="PF18755"/>
    </source>
</evidence>
<reference evidence="4" key="1">
    <citation type="journal article" date="2019" name="Int. J. Syst. Evol. Microbiol.">
        <title>The Global Catalogue of Microorganisms (GCM) 10K type strain sequencing project: providing services to taxonomists for standard genome sequencing and annotation.</title>
        <authorList>
            <consortium name="The Broad Institute Genomics Platform"/>
            <consortium name="The Broad Institute Genome Sequencing Center for Infectious Disease"/>
            <person name="Wu L."/>
            <person name="Ma J."/>
        </authorList>
    </citation>
    <scope>NUCLEOTIDE SEQUENCE [LARGE SCALE GENOMIC DNA]</scope>
    <source>
        <strain evidence="4">JCM 18055</strain>
    </source>
</reference>
<comment type="caution">
    <text evidence="3">The sequence shown here is derived from an EMBL/GenBank/DDBJ whole genome shotgun (WGS) entry which is preliminary data.</text>
</comment>